<dbReference type="GO" id="GO:0003676">
    <property type="term" value="F:nucleic acid binding"/>
    <property type="evidence" value="ECO:0007669"/>
    <property type="project" value="InterPro"/>
</dbReference>
<keyword evidence="4" id="KW-1185">Reference proteome</keyword>
<evidence type="ECO:0000313" key="3">
    <source>
        <dbReference type="EMBL" id="KAK2645061.1"/>
    </source>
</evidence>
<dbReference type="GO" id="GO:0004523">
    <property type="term" value="F:RNA-DNA hybrid ribonuclease activity"/>
    <property type="evidence" value="ECO:0007669"/>
    <property type="project" value="InterPro"/>
</dbReference>
<dbReference type="AlphaFoldDB" id="A0AAD9WVU4"/>
<dbReference type="EMBL" id="JANJYI010000006">
    <property type="protein sequence ID" value="KAK2645061.1"/>
    <property type="molecule type" value="Genomic_DNA"/>
</dbReference>
<evidence type="ECO:0008006" key="5">
    <source>
        <dbReference type="Google" id="ProtNLM"/>
    </source>
</evidence>
<dbReference type="Proteomes" id="UP001280121">
    <property type="component" value="Unassembled WGS sequence"/>
</dbReference>
<dbReference type="PANTHER" id="PTHR47074:SF79">
    <property type="entry name" value="PUTATIVE-RELATED"/>
    <property type="match status" value="1"/>
</dbReference>
<dbReference type="Pfam" id="PF13966">
    <property type="entry name" value="zf-RVT"/>
    <property type="match status" value="1"/>
</dbReference>
<gene>
    <name evidence="3" type="ORF">Ddye_020256</name>
</gene>
<feature type="domain" description="RNase H type-1" evidence="1">
    <location>
        <begin position="140"/>
        <end position="261"/>
    </location>
</feature>
<sequence length="264" mass="29386">MPDDADLILQVPCSLAGRLKSFIWHYEKRGSFSVKCVYHLACSLMETSSSSGSGLESSTSWWKYLWRLKIPAKVRLHVWRACKDWLPVMSNLVRRGISEEFRRANLYTDNCSGLNGPSSSDYDRTNPFYRPLDAGLFKINTDAAIDASTGRVGVGVIIRDYNGMVIASCTQSIYLNYSLVLVESVVVLRGLRFAFKSGIWPCVIESDSQVVVLMVNSGSSPLDEIGLIVDDIADMMNSIPRCRVCFISRKANMAAHYLAKLGCT</sequence>
<dbReference type="PANTHER" id="PTHR47074">
    <property type="entry name" value="BNAC02G40300D PROTEIN"/>
    <property type="match status" value="1"/>
</dbReference>
<dbReference type="Gene3D" id="3.30.420.10">
    <property type="entry name" value="Ribonuclease H-like superfamily/Ribonuclease H"/>
    <property type="match status" value="1"/>
</dbReference>
<evidence type="ECO:0000259" key="1">
    <source>
        <dbReference type="Pfam" id="PF13456"/>
    </source>
</evidence>
<dbReference type="InterPro" id="IPR052929">
    <property type="entry name" value="RNase_H-like_EbsB-rel"/>
</dbReference>
<dbReference type="InterPro" id="IPR026960">
    <property type="entry name" value="RVT-Znf"/>
</dbReference>
<accession>A0AAD9WVU4</accession>
<dbReference type="CDD" id="cd06222">
    <property type="entry name" value="RNase_H_like"/>
    <property type="match status" value="1"/>
</dbReference>
<dbReference type="SUPFAM" id="SSF53098">
    <property type="entry name" value="Ribonuclease H-like"/>
    <property type="match status" value="1"/>
</dbReference>
<evidence type="ECO:0000259" key="2">
    <source>
        <dbReference type="Pfam" id="PF13966"/>
    </source>
</evidence>
<protein>
    <recommendedName>
        <fullName evidence="5">RNase H type-1 domain-containing protein</fullName>
    </recommendedName>
</protein>
<dbReference type="Pfam" id="PF13456">
    <property type="entry name" value="RVT_3"/>
    <property type="match status" value="1"/>
</dbReference>
<dbReference type="InterPro" id="IPR002156">
    <property type="entry name" value="RNaseH_domain"/>
</dbReference>
<proteinExistence type="predicted"/>
<dbReference type="InterPro" id="IPR012337">
    <property type="entry name" value="RNaseH-like_sf"/>
</dbReference>
<feature type="domain" description="Reverse transcriptase zinc-binding" evidence="2">
    <location>
        <begin position="32"/>
        <end position="99"/>
    </location>
</feature>
<reference evidence="3" key="1">
    <citation type="journal article" date="2023" name="Plant J.">
        <title>Genome sequences and population genomics provide insights into the demographic history, inbreeding, and mutation load of two 'living fossil' tree species of Dipteronia.</title>
        <authorList>
            <person name="Feng Y."/>
            <person name="Comes H.P."/>
            <person name="Chen J."/>
            <person name="Zhu S."/>
            <person name="Lu R."/>
            <person name="Zhang X."/>
            <person name="Li P."/>
            <person name="Qiu J."/>
            <person name="Olsen K.M."/>
            <person name="Qiu Y."/>
        </authorList>
    </citation>
    <scope>NUCLEOTIDE SEQUENCE</scope>
    <source>
        <strain evidence="3">KIB01</strain>
    </source>
</reference>
<comment type="caution">
    <text evidence="3">The sequence shown here is derived from an EMBL/GenBank/DDBJ whole genome shotgun (WGS) entry which is preliminary data.</text>
</comment>
<name>A0AAD9WVU4_9ROSI</name>
<evidence type="ECO:0000313" key="4">
    <source>
        <dbReference type="Proteomes" id="UP001280121"/>
    </source>
</evidence>
<dbReference type="InterPro" id="IPR044730">
    <property type="entry name" value="RNase_H-like_dom_plant"/>
</dbReference>
<dbReference type="InterPro" id="IPR036397">
    <property type="entry name" value="RNaseH_sf"/>
</dbReference>
<organism evidence="3 4">
    <name type="scientific">Dipteronia dyeriana</name>
    <dbReference type="NCBI Taxonomy" id="168575"/>
    <lineage>
        <taxon>Eukaryota</taxon>
        <taxon>Viridiplantae</taxon>
        <taxon>Streptophyta</taxon>
        <taxon>Embryophyta</taxon>
        <taxon>Tracheophyta</taxon>
        <taxon>Spermatophyta</taxon>
        <taxon>Magnoliopsida</taxon>
        <taxon>eudicotyledons</taxon>
        <taxon>Gunneridae</taxon>
        <taxon>Pentapetalae</taxon>
        <taxon>rosids</taxon>
        <taxon>malvids</taxon>
        <taxon>Sapindales</taxon>
        <taxon>Sapindaceae</taxon>
        <taxon>Hippocastanoideae</taxon>
        <taxon>Acereae</taxon>
        <taxon>Dipteronia</taxon>
    </lineage>
</organism>